<dbReference type="PANTHER" id="PTHR11089:SF30">
    <property type="entry name" value="GUANINE NUCLEOTIDE-BINDING PROTEIN-LIKE 3 HOMOLOG"/>
    <property type="match status" value="1"/>
</dbReference>
<dbReference type="KEGG" id="mten:GWK48_03155"/>
<name>A0A6N0NRL2_9CREN</name>
<dbReference type="SUPFAM" id="SSF52540">
    <property type="entry name" value="P-loop containing nucleoside triphosphate hydrolases"/>
    <property type="match status" value="1"/>
</dbReference>
<dbReference type="PANTHER" id="PTHR11089">
    <property type="entry name" value="GTP-BINDING PROTEIN-RELATED"/>
    <property type="match status" value="1"/>
</dbReference>
<dbReference type="PROSITE" id="PS51721">
    <property type="entry name" value="G_CP"/>
    <property type="match status" value="1"/>
</dbReference>
<dbReference type="GeneID" id="55640914"/>
<dbReference type="Gene3D" id="1.10.1580.10">
    <property type="match status" value="1"/>
</dbReference>
<dbReference type="InterPro" id="IPR016478">
    <property type="entry name" value="GTPase_MTG1"/>
</dbReference>
<dbReference type="GO" id="GO:0003924">
    <property type="term" value="F:GTPase activity"/>
    <property type="evidence" value="ECO:0007669"/>
    <property type="project" value="InterPro"/>
</dbReference>
<proteinExistence type="inferred from homology"/>
<reference evidence="5 6" key="1">
    <citation type="submission" date="2020-02" db="EMBL/GenBank/DDBJ databases">
        <title>Comparative genome analysis reveals the metabolism and evolution of the thermophilic archaeal genus Metallosphaera.</title>
        <authorList>
            <person name="Jiang C."/>
        </authorList>
    </citation>
    <scope>NUCLEOTIDE SEQUENCE [LARGE SCALE GENOMIC DNA]</scope>
    <source>
        <strain evidence="5 6">Ric-A</strain>
    </source>
</reference>
<dbReference type="InterPro" id="IPR050755">
    <property type="entry name" value="TRAFAC_YlqF/YawG_RiboMat"/>
</dbReference>
<dbReference type="Gene3D" id="3.40.50.300">
    <property type="entry name" value="P-loop containing nucleotide triphosphate hydrolases"/>
    <property type="match status" value="1"/>
</dbReference>
<evidence type="ECO:0000259" key="4">
    <source>
        <dbReference type="PROSITE" id="PS51721"/>
    </source>
</evidence>
<dbReference type="Proteomes" id="UP000509301">
    <property type="component" value="Chromosome"/>
</dbReference>
<dbReference type="InterPro" id="IPR023179">
    <property type="entry name" value="GTP-bd_ortho_bundle_sf"/>
</dbReference>
<evidence type="ECO:0000256" key="2">
    <source>
        <dbReference type="ARBA" id="ARBA00023134"/>
    </source>
</evidence>
<dbReference type="InterPro" id="IPR027417">
    <property type="entry name" value="P-loop_NTPase"/>
</dbReference>
<protein>
    <submittedName>
        <fullName evidence="5">GTPase RsgA</fullName>
    </submittedName>
</protein>
<sequence>MLSILKSVIKRSDVILEVLDSREPELTRSRRIERIVKGSGKPIILVLNKGDLVPLDVLKGWKDFYEMQGFKCVFVSSREHQGTKFLRNVIKESLRGRTGVVGVIGYPKTGKSSVINVLKGRHAASTSSVPMSTGFTKALQIVRIDSRIYAIDTPGIIPPDGDPLERAIRGSKPEDLEDPLKVAMALIERISRFNKGSLTQAYGTEFSTPLDLLEKIALKRGWIFRKDREPNVDQAAVQLIRDFHEGKIVYYTKPKGFEDDKTSNI</sequence>
<dbReference type="EMBL" id="CP049074">
    <property type="protein sequence ID" value="QKQ99523.1"/>
    <property type="molecule type" value="Genomic_DNA"/>
</dbReference>
<dbReference type="GO" id="GO:0005525">
    <property type="term" value="F:GTP binding"/>
    <property type="evidence" value="ECO:0007669"/>
    <property type="project" value="UniProtKB-KW"/>
</dbReference>
<evidence type="ECO:0000256" key="3">
    <source>
        <dbReference type="PIRNR" id="PIRNR006230"/>
    </source>
</evidence>
<comment type="similarity">
    <text evidence="3">Belongs to the TRAFAC class YlqF/YawG GTPase family. MTG1 subfamily.</text>
</comment>
<dbReference type="Pfam" id="PF03193">
    <property type="entry name" value="RsgA_GTPase"/>
    <property type="match status" value="1"/>
</dbReference>
<keyword evidence="1 3" id="KW-0547">Nucleotide-binding</keyword>
<dbReference type="InterPro" id="IPR010914">
    <property type="entry name" value="RsgA_GTPase_dom"/>
</dbReference>
<keyword evidence="6" id="KW-1185">Reference proteome</keyword>
<dbReference type="OrthoDB" id="372125at2157"/>
<dbReference type="InterPro" id="IPR030378">
    <property type="entry name" value="G_CP_dom"/>
</dbReference>
<dbReference type="PIRSF" id="PIRSF006230">
    <property type="entry name" value="MG442"/>
    <property type="match status" value="1"/>
</dbReference>
<evidence type="ECO:0000313" key="6">
    <source>
        <dbReference type="Proteomes" id="UP000509301"/>
    </source>
</evidence>
<keyword evidence="2 3" id="KW-0342">GTP-binding</keyword>
<evidence type="ECO:0000256" key="1">
    <source>
        <dbReference type="ARBA" id="ARBA00022741"/>
    </source>
</evidence>
<feature type="domain" description="CP-type G" evidence="4">
    <location>
        <begin position="2"/>
        <end position="159"/>
    </location>
</feature>
<organism evidence="5 6">
    <name type="scientific">Metallosphaera tengchongensis</name>
    <dbReference type="NCBI Taxonomy" id="1532350"/>
    <lineage>
        <taxon>Archaea</taxon>
        <taxon>Thermoproteota</taxon>
        <taxon>Thermoprotei</taxon>
        <taxon>Sulfolobales</taxon>
        <taxon>Sulfolobaceae</taxon>
        <taxon>Metallosphaera</taxon>
    </lineage>
</organism>
<accession>A0A6N0NRL2</accession>
<dbReference type="RefSeq" id="WP_174629522.1">
    <property type="nucleotide sequence ID" value="NZ_CP049074.1"/>
</dbReference>
<dbReference type="AlphaFoldDB" id="A0A6N0NRL2"/>
<dbReference type="CDD" id="cd01859">
    <property type="entry name" value="MJ1464"/>
    <property type="match status" value="1"/>
</dbReference>
<evidence type="ECO:0000313" key="5">
    <source>
        <dbReference type="EMBL" id="QKQ99523.1"/>
    </source>
</evidence>
<gene>
    <name evidence="5" type="primary">rsgA</name>
    <name evidence="5" type="ORF">GWK48_03155</name>
</gene>